<dbReference type="EMBL" id="APKE01000018">
    <property type="protein sequence ID" value="KAF0676100.1"/>
    <property type="molecule type" value="Genomic_DNA"/>
</dbReference>
<dbReference type="GO" id="GO:0005886">
    <property type="term" value="C:plasma membrane"/>
    <property type="evidence" value="ECO:0007669"/>
    <property type="project" value="UniProtKB-SubCell"/>
</dbReference>
<dbReference type="InterPro" id="IPR000515">
    <property type="entry name" value="MetI-like"/>
</dbReference>
<dbReference type="CDD" id="cd06261">
    <property type="entry name" value="TM_PBP2"/>
    <property type="match status" value="1"/>
</dbReference>
<organism evidence="10 11">
    <name type="scientific">Profundibacterium mesophilum KAUST100406-0324</name>
    <dbReference type="NCBI Taxonomy" id="1037889"/>
    <lineage>
        <taxon>Bacteria</taxon>
        <taxon>Pseudomonadati</taxon>
        <taxon>Pseudomonadota</taxon>
        <taxon>Alphaproteobacteria</taxon>
        <taxon>Rhodobacterales</taxon>
        <taxon>Roseobacteraceae</taxon>
        <taxon>Profundibacterium</taxon>
    </lineage>
</organism>
<feature type="domain" description="ABC transmembrane type-1" evidence="9">
    <location>
        <begin position="79"/>
        <end position="267"/>
    </location>
</feature>
<feature type="transmembrane region" description="Helical" evidence="8">
    <location>
        <begin position="150"/>
        <end position="173"/>
    </location>
</feature>
<evidence type="ECO:0000313" key="11">
    <source>
        <dbReference type="Proteomes" id="UP000698242"/>
    </source>
</evidence>
<feature type="transmembrane region" description="Helical" evidence="8">
    <location>
        <begin position="245"/>
        <end position="270"/>
    </location>
</feature>
<reference evidence="10" key="1">
    <citation type="submission" date="2013-03" db="EMBL/GenBank/DDBJ databases">
        <title>Genome Sequence of the Profundibacterium mesophilum strain KAUST100406-0324T from Red Sea, a novel genus in the family Rhodobacteraceae.</title>
        <authorList>
            <person name="Essack M."/>
            <person name="Alam I."/>
            <person name="Lafi F."/>
            <person name="Alawi W."/>
            <person name="Kamanu F."/>
            <person name="Al-Suwailem A."/>
            <person name="Lee O.O."/>
            <person name="Xu Y."/>
            <person name="Bajic V."/>
            <person name="Qian P.-Y."/>
            <person name="Archer J."/>
        </authorList>
    </citation>
    <scope>NUCLEOTIDE SEQUENCE</scope>
    <source>
        <strain evidence="10">KAUST100406-0324</strain>
    </source>
</reference>
<dbReference type="InterPro" id="IPR035906">
    <property type="entry name" value="MetI-like_sf"/>
</dbReference>
<dbReference type="Pfam" id="PF00528">
    <property type="entry name" value="BPD_transp_1"/>
    <property type="match status" value="1"/>
</dbReference>
<keyword evidence="6 8" id="KW-1133">Transmembrane helix</keyword>
<evidence type="ECO:0000256" key="7">
    <source>
        <dbReference type="ARBA" id="ARBA00023136"/>
    </source>
</evidence>
<evidence type="ECO:0000256" key="3">
    <source>
        <dbReference type="ARBA" id="ARBA00022475"/>
    </source>
</evidence>
<evidence type="ECO:0000256" key="6">
    <source>
        <dbReference type="ARBA" id="ARBA00022989"/>
    </source>
</evidence>
<comment type="caution">
    <text evidence="10">The sequence shown here is derived from an EMBL/GenBank/DDBJ whole genome shotgun (WGS) entry which is preliminary data.</text>
</comment>
<name>A0A921NR65_9RHOB</name>
<feature type="transmembrane region" description="Helical" evidence="8">
    <location>
        <begin position="199"/>
        <end position="225"/>
    </location>
</feature>
<dbReference type="Gene3D" id="1.10.3720.10">
    <property type="entry name" value="MetI-like"/>
    <property type="match status" value="1"/>
</dbReference>
<dbReference type="PROSITE" id="PS50928">
    <property type="entry name" value="ABC_TM1"/>
    <property type="match status" value="1"/>
</dbReference>
<evidence type="ECO:0000256" key="4">
    <source>
        <dbReference type="ARBA" id="ARBA00022519"/>
    </source>
</evidence>
<dbReference type="PANTHER" id="PTHR43357:SF4">
    <property type="entry name" value="INNER MEMBRANE ABC TRANSPORTER PERMEASE PROTEIN YDCV"/>
    <property type="match status" value="1"/>
</dbReference>
<feature type="transmembrane region" description="Helical" evidence="8">
    <location>
        <begin position="85"/>
        <end position="104"/>
    </location>
</feature>
<protein>
    <submittedName>
        <fullName evidence="10">ABC transporter membrane spanning protein</fullName>
    </submittedName>
</protein>
<dbReference type="Proteomes" id="UP000698242">
    <property type="component" value="Unassembled WGS sequence"/>
</dbReference>
<proteinExistence type="inferred from homology"/>
<keyword evidence="11" id="KW-1185">Reference proteome</keyword>
<dbReference type="AlphaFoldDB" id="A0A921NR65"/>
<sequence>MGLPPYATTGQKIWHYSYLVICGLIFFFLIAPILTIIPLSFNAENFFTFTPGMLSFDPDAYSLKHYEDFFTNPNWQQALWNSVKIAPVATLLSVALGTLAAVGLSQSHVPFRRAIMAIMISPMIVPLIISAAGMYFFYSRIGLQGTYLGVVLAHAALGIPFVIITVTATLVGFDRSLTRASANMGAGPVRTFFRIQMPLIMPGVISGGLFAFITSFDEVVVVLFVGSAGQKTLPWQMFIGLREQISPTILAVATLLVVISIGLLTTVEILRRRSERLRGMSPG</sequence>
<evidence type="ECO:0000259" key="9">
    <source>
        <dbReference type="PROSITE" id="PS50928"/>
    </source>
</evidence>
<evidence type="ECO:0000313" key="10">
    <source>
        <dbReference type="EMBL" id="KAF0676100.1"/>
    </source>
</evidence>
<comment type="subcellular location">
    <subcellularLocation>
        <location evidence="1">Cell inner membrane</location>
        <topology evidence="1">Multi-pass membrane protein</topology>
    </subcellularLocation>
    <subcellularLocation>
        <location evidence="8">Cell membrane</location>
        <topology evidence="8">Multi-pass membrane protein</topology>
    </subcellularLocation>
</comment>
<feature type="transmembrane region" description="Helical" evidence="8">
    <location>
        <begin position="116"/>
        <end position="138"/>
    </location>
</feature>
<feature type="transmembrane region" description="Helical" evidence="8">
    <location>
        <begin position="16"/>
        <end position="41"/>
    </location>
</feature>
<dbReference type="PANTHER" id="PTHR43357">
    <property type="entry name" value="INNER MEMBRANE ABC TRANSPORTER PERMEASE PROTEIN YDCV"/>
    <property type="match status" value="1"/>
</dbReference>
<evidence type="ECO:0000256" key="2">
    <source>
        <dbReference type="ARBA" id="ARBA00022448"/>
    </source>
</evidence>
<dbReference type="OrthoDB" id="9815533at2"/>
<evidence type="ECO:0000256" key="5">
    <source>
        <dbReference type="ARBA" id="ARBA00022692"/>
    </source>
</evidence>
<dbReference type="SUPFAM" id="SSF161098">
    <property type="entry name" value="MetI-like"/>
    <property type="match status" value="1"/>
</dbReference>
<keyword evidence="7 8" id="KW-0472">Membrane</keyword>
<keyword evidence="4" id="KW-0997">Cell inner membrane</keyword>
<keyword evidence="3" id="KW-1003">Cell membrane</keyword>
<evidence type="ECO:0000256" key="8">
    <source>
        <dbReference type="RuleBase" id="RU363032"/>
    </source>
</evidence>
<comment type="similarity">
    <text evidence="8">Belongs to the binding-protein-dependent transport system permease family.</text>
</comment>
<evidence type="ECO:0000256" key="1">
    <source>
        <dbReference type="ARBA" id="ARBA00004429"/>
    </source>
</evidence>
<dbReference type="GO" id="GO:0055085">
    <property type="term" value="P:transmembrane transport"/>
    <property type="evidence" value="ECO:0007669"/>
    <property type="project" value="InterPro"/>
</dbReference>
<accession>A0A921NR65</accession>
<keyword evidence="5 8" id="KW-0812">Transmembrane</keyword>
<gene>
    <name evidence="10" type="ORF">PMES_01562</name>
</gene>
<keyword evidence="2 8" id="KW-0813">Transport</keyword>